<dbReference type="EMBL" id="CP017696">
    <property type="protein sequence ID" value="ATO41472.1"/>
    <property type="molecule type" value="Genomic_DNA"/>
</dbReference>
<name>A0AAD0A9Z3_9BIFI</name>
<evidence type="ECO:0000313" key="2">
    <source>
        <dbReference type="Proteomes" id="UP000224056"/>
    </source>
</evidence>
<organism evidence="1 2">
    <name type="scientific">Bifidobacterium asteroides DSM 20089</name>
    <dbReference type="NCBI Taxonomy" id="1437594"/>
    <lineage>
        <taxon>Bacteria</taxon>
        <taxon>Bacillati</taxon>
        <taxon>Actinomycetota</taxon>
        <taxon>Actinomycetes</taxon>
        <taxon>Bifidobacteriales</taxon>
        <taxon>Bifidobacteriaceae</taxon>
        <taxon>Bifidobacterium</taxon>
    </lineage>
</organism>
<protein>
    <submittedName>
        <fullName evidence="1">Uncharacterized protein</fullName>
    </submittedName>
</protein>
<dbReference type="Proteomes" id="UP000224056">
    <property type="component" value="Chromosome"/>
</dbReference>
<evidence type="ECO:0000313" key="1">
    <source>
        <dbReference type="EMBL" id="ATO41472.1"/>
    </source>
</evidence>
<gene>
    <name evidence="1" type="ORF">BA20089_04450</name>
</gene>
<sequence length="85" mass="9370">MQSVGEDPVIPPRIRELHREIMKAEVVHARKSTMCCASIINGAGSWITIGVDSKGLLLEMVAICESNPKKGSSDKWLTYRVMTPT</sequence>
<dbReference type="AlphaFoldDB" id="A0AAD0A9Z3"/>
<accession>A0AAD0A9Z3</accession>
<proteinExistence type="predicted"/>
<reference evidence="1 2" key="1">
    <citation type="submission" date="2016-10" db="EMBL/GenBank/DDBJ databases">
        <title>The whole genome sequencing and assembly of B. asteroides DSM 20089 strain.</title>
        <authorList>
            <person name="Lee Y.-J."/>
            <person name="Park M.-K."/>
            <person name="Yi H."/>
            <person name="Bahn Y.-S."/>
            <person name="Kim J.F."/>
            <person name="Lee D.-W."/>
        </authorList>
    </citation>
    <scope>NUCLEOTIDE SEQUENCE [LARGE SCALE GENOMIC DNA]</scope>
    <source>
        <strain evidence="1 2">DSM 20089</strain>
    </source>
</reference>